<evidence type="ECO:0000313" key="2">
    <source>
        <dbReference type="EMBL" id="MDN4593249.1"/>
    </source>
</evidence>
<evidence type="ECO:0000313" key="3">
    <source>
        <dbReference type="Proteomes" id="UP001174196"/>
    </source>
</evidence>
<protein>
    <submittedName>
        <fullName evidence="2">Uncharacterized protein</fullName>
    </submittedName>
</protein>
<keyword evidence="1" id="KW-0812">Transmembrane</keyword>
<gene>
    <name evidence="2" type="ORF">NWF35_04915</name>
</gene>
<proteinExistence type="predicted"/>
<reference evidence="2" key="1">
    <citation type="submission" date="2022-08" db="EMBL/GenBank/DDBJ databases">
        <title>Polycladomyces zharkentsis sp. nov., a novel thermophilic CMC and starch-degrading bacterium isolated from a geothermal spring in Kazakhstan.</title>
        <authorList>
            <person name="Mashzhan A."/>
            <person name="Kistaubaeva A."/>
            <person name="Javier-Lopez R."/>
            <person name="Birkeland N.-K."/>
        </authorList>
    </citation>
    <scope>NUCLEOTIDE SEQUENCE</scope>
    <source>
        <strain evidence="2">KSR 13</strain>
    </source>
</reference>
<organism evidence="2 3">
    <name type="scientific">Polycladomyces subterraneus</name>
    <dbReference type="NCBI Taxonomy" id="1016997"/>
    <lineage>
        <taxon>Bacteria</taxon>
        <taxon>Bacillati</taxon>
        <taxon>Bacillota</taxon>
        <taxon>Bacilli</taxon>
        <taxon>Bacillales</taxon>
        <taxon>Thermoactinomycetaceae</taxon>
        <taxon>Polycladomyces</taxon>
    </lineage>
</organism>
<dbReference type="EMBL" id="JANRHH010000021">
    <property type="protein sequence ID" value="MDN4593249.1"/>
    <property type="molecule type" value="Genomic_DNA"/>
</dbReference>
<keyword evidence="1" id="KW-1133">Transmembrane helix</keyword>
<feature type="transmembrane region" description="Helical" evidence="1">
    <location>
        <begin position="88"/>
        <end position="107"/>
    </location>
</feature>
<accession>A0ABT8IM36</accession>
<comment type="caution">
    <text evidence="2">The sequence shown here is derived from an EMBL/GenBank/DDBJ whole genome shotgun (WGS) entry which is preliminary data.</text>
</comment>
<sequence length="113" mass="13335">MAKEEKAPKKKTVQVKSKAEETALNEKEFDYPTYDYGLEYPYPTTSEYPVTGDDFYLTGDDFYPYDYETYEYGIEETAPGDPNAQVNLFPFFGFPFFGFPFFGFPFFRPFPFW</sequence>
<evidence type="ECO:0000256" key="1">
    <source>
        <dbReference type="SAM" id="Phobius"/>
    </source>
</evidence>
<dbReference type="RefSeq" id="WP_301237972.1">
    <property type="nucleotide sequence ID" value="NZ_JANRHH010000021.1"/>
</dbReference>
<dbReference type="Proteomes" id="UP001174196">
    <property type="component" value="Unassembled WGS sequence"/>
</dbReference>
<name>A0ABT8IM36_9BACL</name>
<keyword evidence="3" id="KW-1185">Reference proteome</keyword>
<keyword evidence="1" id="KW-0472">Membrane</keyword>